<feature type="region of interest" description="Disordered" evidence="1">
    <location>
        <begin position="193"/>
        <end position="249"/>
    </location>
</feature>
<comment type="caution">
    <text evidence="2">The sequence shown here is derived from an EMBL/GenBank/DDBJ whole genome shotgun (WGS) entry which is preliminary data.</text>
</comment>
<evidence type="ECO:0000256" key="1">
    <source>
        <dbReference type="SAM" id="MobiDB-lite"/>
    </source>
</evidence>
<dbReference type="VEuPathDB" id="FungiDB:jhhlp_003707"/>
<evidence type="ECO:0000313" key="2">
    <source>
        <dbReference type="EMBL" id="PKS09093.1"/>
    </source>
</evidence>
<name>A0A2N3N9H3_9PEZI</name>
<feature type="region of interest" description="Disordered" evidence="1">
    <location>
        <begin position="743"/>
        <end position="783"/>
    </location>
</feature>
<accession>A0A2N3N9H3</accession>
<feature type="region of interest" description="Disordered" evidence="1">
    <location>
        <begin position="856"/>
        <end position="890"/>
    </location>
</feature>
<feature type="region of interest" description="Disordered" evidence="1">
    <location>
        <begin position="104"/>
        <end position="137"/>
    </location>
</feature>
<dbReference type="AlphaFoldDB" id="A0A2N3N9H3"/>
<dbReference type="InParanoid" id="A0A2N3N9H3"/>
<dbReference type="STRING" id="41688.A0A2N3N9H3"/>
<feature type="compositionally biased region" description="Polar residues" evidence="1">
    <location>
        <begin position="743"/>
        <end position="780"/>
    </location>
</feature>
<gene>
    <name evidence="2" type="ORF">jhhlp_003707</name>
</gene>
<sequence>MLRHLYSCEELESAEYWCYGCCKVETFTDAKCKRCLGHPTKRRKMLSMAKTFFTSLGHKSKKDVMANSLAEDDFVPPPSYDSLAIELCTTSEIHEIDSIEIPTVNAPPCSPPQQVPSGARLPKPRPKPESEPPTFFATVSPQTVPSCVIPAELENSLMNQAEPGNAVMNWINDPVAYIPLDFANTDRRSIVSLSSQNGDDRRIKTRSKTLAPSSSLRSNASNSSTNSTNSTNSTSSTSTTDSFQTMNTEVSISPSEWGRLWPISSGMDVDLDSPISGLICQPGNEGKDFQDTPVFSSPLDEDLVLTDVISELPADYPTYSSLPTAPEDLLDSTALLAFENFDIPPEMTSAPTVVSSGGIALDNGIASPYSAAESSTGLPPRSSHVEPSLLITSIWETLLAHISSSKSKLQHLNANGLALQFAATEARDVASTGHAALNRILSGSAPESPLDLLCFVHIAYSYFLVVHGEESGAYSNDLFSQALSYSRCFTTSSPREYLEVTRTIWQPDDLEISPLGLPASSQPPSAILHTLEDDIGKGKEAVHGFGSPPAKTDSLVGVAQHLLDELEYSLLSGNVPVEMEGMASELWTTHLTEATLLSRVGDLTFSSSVSAIANTMRRQFSSMPKLAAVYSSICDRVSKGQISTLRRAELELLQAAHGFIRPATFIMDYAPIVRRQFDSLYNDLSLGSAPRSTYYGHLTDLIESFIASIPRSPTQKSRDVIDLFDSWASRFLLDSEDPTIQYSFPSDTSSPLIDSTIPSNKGTTSDLRSPARQSPQSIPDTGTALACPQKDKPVEAEIASEPQKVEADACCEICGYRPKGDPQWFKGSMAKHKKLQHSKAPPRIYKCPYPGCTSQYKNRPDNLRQHQLDKGHFVDGENASRRPNKRKKVE</sequence>
<feature type="compositionally biased region" description="Basic and acidic residues" evidence="1">
    <location>
        <begin position="858"/>
        <end position="880"/>
    </location>
</feature>
<proteinExistence type="predicted"/>
<evidence type="ECO:0000313" key="3">
    <source>
        <dbReference type="Proteomes" id="UP000233524"/>
    </source>
</evidence>
<reference evidence="2 3" key="1">
    <citation type="journal article" date="2017" name="G3 (Bethesda)">
        <title>First Draft Genome Sequence of the Pathogenic Fungus Lomentospora prolificans (Formerly Scedosporium prolificans).</title>
        <authorList>
            <person name="Luo R."/>
            <person name="Zimin A."/>
            <person name="Workman R."/>
            <person name="Fan Y."/>
            <person name="Pertea G."/>
            <person name="Grossman N."/>
            <person name="Wear M.P."/>
            <person name="Jia B."/>
            <person name="Miller H."/>
            <person name="Casadevall A."/>
            <person name="Timp W."/>
            <person name="Zhang S.X."/>
            <person name="Salzberg S.L."/>
        </authorList>
    </citation>
    <scope>NUCLEOTIDE SEQUENCE [LARGE SCALE GENOMIC DNA]</scope>
    <source>
        <strain evidence="2 3">JHH-5317</strain>
    </source>
</reference>
<dbReference type="OrthoDB" id="5366163at2759"/>
<dbReference type="Proteomes" id="UP000233524">
    <property type="component" value="Unassembled WGS sequence"/>
</dbReference>
<feature type="compositionally biased region" description="Low complexity" evidence="1">
    <location>
        <begin position="213"/>
        <end position="242"/>
    </location>
</feature>
<dbReference type="EMBL" id="NLAX01000010">
    <property type="protein sequence ID" value="PKS09093.1"/>
    <property type="molecule type" value="Genomic_DNA"/>
</dbReference>
<organism evidence="2 3">
    <name type="scientific">Lomentospora prolificans</name>
    <dbReference type="NCBI Taxonomy" id="41688"/>
    <lineage>
        <taxon>Eukaryota</taxon>
        <taxon>Fungi</taxon>
        <taxon>Dikarya</taxon>
        <taxon>Ascomycota</taxon>
        <taxon>Pezizomycotina</taxon>
        <taxon>Sordariomycetes</taxon>
        <taxon>Hypocreomycetidae</taxon>
        <taxon>Microascales</taxon>
        <taxon>Microascaceae</taxon>
        <taxon>Lomentospora</taxon>
    </lineage>
</organism>
<protein>
    <submittedName>
        <fullName evidence="2">Uncharacterized protein</fullName>
    </submittedName>
</protein>
<keyword evidence="3" id="KW-1185">Reference proteome</keyword>